<sequence>MPNILLTQKCIRSCPYCFARKHMHDAPPEDILKWEDLIYIVDFFQAGGDTNISLLGGEPFLHPDIVDYILYIIHRGMHVTVFTSGIVSEKILSDAIDKLKRIDPRSLGFVVNLNNPRETSFSENESIGRFFNAFARFCTLSINVYKLNFDYSYALNTINKYGLQRHIRLGLAHPIPGKKNLCIKPNELKKMAGELISYLPTFEAFDIHVGFDCGMPMCIFTDEELGKLFKHTMGNVNFRCGAAIDVGPDLSVWACFPLSGYNKHSLLEFQNHEELCHCFADFHNSIRIEVGGIFEKCDSCQHRIKGLCSGGCLSHSLNKFVKEERIRNAQVYPNTLE</sequence>
<protein>
    <submittedName>
        <fullName evidence="7">Radical SAM protein</fullName>
    </submittedName>
</protein>
<feature type="domain" description="Radical SAM core" evidence="6">
    <location>
        <begin position="5"/>
        <end position="107"/>
    </location>
</feature>
<evidence type="ECO:0000256" key="2">
    <source>
        <dbReference type="ARBA" id="ARBA00022691"/>
    </source>
</evidence>
<evidence type="ECO:0000256" key="3">
    <source>
        <dbReference type="ARBA" id="ARBA00022723"/>
    </source>
</evidence>
<dbReference type="GO" id="GO:0051536">
    <property type="term" value="F:iron-sulfur cluster binding"/>
    <property type="evidence" value="ECO:0007669"/>
    <property type="project" value="UniProtKB-KW"/>
</dbReference>
<dbReference type="InterPro" id="IPR013785">
    <property type="entry name" value="Aldolase_TIM"/>
</dbReference>
<keyword evidence="4" id="KW-0408">Iron</keyword>
<dbReference type="GO" id="GO:0046872">
    <property type="term" value="F:metal ion binding"/>
    <property type="evidence" value="ECO:0007669"/>
    <property type="project" value="UniProtKB-KW"/>
</dbReference>
<gene>
    <name evidence="7" type="ORF">F7D31_15495</name>
</gene>
<name>A0AA90VPU2_9BACT</name>
<keyword evidence="2" id="KW-0949">S-adenosyl-L-methionine</keyword>
<dbReference type="RefSeq" id="WP_022121761.1">
    <property type="nucleotide sequence ID" value="NZ_CP152352.1"/>
</dbReference>
<dbReference type="InterPro" id="IPR058240">
    <property type="entry name" value="rSAM_sf"/>
</dbReference>
<dbReference type="SFLD" id="SFLDG01067">
    <property type="entry name" value="SPASM/twitch_domain_containing"/>
    <property type="match status" value="1"/>
</dbReference>
<evidence type="ECO:0000256" key="1">
    <source>
        <dbReference type="ARBA" id="ARBA00001966"/>
    </source>
</evidence>
<dbReference type="SFLD" id="SFLDS00029">
    <property type="entry name" value="Radical_SAM"/>
    <property type="match status" value="1"/>
</dbReference>
<dbReference type="Proteomes" id="UP000421283">
    <property type="component" value="Unassembled WGS sequence"/>
</dbReference>
<keyword evidence="3" id="KW-0479">Metal-binding</keyword>
<dbReference type="EMBL" id="VZAP01000194">
    <property type="protein sequence ID" value="MQO94029.1"/>
    <property type="molecule type" value="Genomic_DNA"/>
</dbReference>
<dbReference type="Gene3D" id="3.20.20.70">
    <property type="entry name" value="Aldolase class I"/>
    <property type="match status" value="1"/>
</dbReference>
<proteinExistence type="predicted"/>
<dbReference type="SUPFAM" id="SSF102114">
    <property type="entry name" value="Radical SAM enzymes"/>
    <property type="match status" value="1"/>
</dbReference>
<dbReference type="PANTHER" id="PTHR11228">
    <property type="entry name" value="RADICAL SAM DOMAIN PROTEIN"/>
    <property type="match status" value="1"/>
</dbReference>
<dbReference type="CDD" id="cd01335">
    <property type="entry name" value="Radical_SAM"/>
    <property type="match status" value="1"/>
</dbReference>
<evidence type="ECO:0000256" key="5">
    <source>
        <dbReference type="ARBA" id="ARBA00023014"/>
    </source>
</evidence>
<accession>A0AA90VPU2</accession>
<evidence type="ECO:0000256" key="4">
    <source>
        <dbReference type="ARBA" id="ARBA00023004"/>
    </source>
</evidence>
<dbReference type="GO" id="GO:0003824">
    <property type="term" value="F:catalytic activity"/>
    <property type="evidence" value="ECO:0007669"/>
    <property type="project" value="InterPro"/>
</dbReference>
<comment type="caution">
    <text evidence="7">The sequence shown here is derived from an EMBL/GenBank/DDBJ whole genome shotgun (WGS) entry which is preliminary data.</text>
</comment>
<dbReference type="AlphaFoldDB" id="A0AA90VPU2"/>
<evidence type="ECO:0000313" key="8">
    <source>
        <dbReference type="Proteomes" id="UP000421283"/>
    </source>
</evidence>
<organism evidence="7 8">
    <name type="scientific">Segatella copri</name>
    <dbReference type="NCBI Taxonomy" id="165179"/>
    <lineage>
        <taxon>Bacteria</taxon>
        <taxon>Pseudomonadati</taxon>
        <taxon>Bacteroidota</taxon>
        <taxon>Bacteroidia</taxon>
        <taxon>Bacteroidales</taxon>
        <taxon>Prevotellaceae</taxon>
        <taxon>Segatella</taxon>
    </lineage>
</organism>
<comment type="cofactor">
    <cofactor evidence="1">
        <name>[4Fe-4S] cluster</name>
        <dbReference type="ChEBI" id="CHEBI:49883"/>
    </cofactor>
</comment>
<dbReference type="InterPro" id="IPR007197">
    <property type="entry name" value="rSAM"/>
</dbReference>
<dbReference type="PANTHER" id="PTHR11228:SF7">
    <property type="entry name" value="PQQA PEPTIDE CYCLASE"/>
    <property type="match status" value="1"/>
</dbReference>
<reference evidence="8" key="1">
    <citation type="submission" date="2019-09" db="EMBL/GenBank/DDBJ databases">
        <title>Distinct polysaccharide growth profiles of human intestinal Prevotella copri isolates.</title>
        <authorList>
            <person name="Fehlner-Peach H."/>
            <person name="Magnabosco C."/>
            <person name="Raghavan V."/>
            <person name="Scher J.U."/>
            <person name="Tett A."/>
            <person name="Cox L.M."/>
            <person name="Gottsegen C."/>
            <person name="Watters A."/>
            <person name="Wiltshire- Gordon J.D."/>
            <person name="Segata N."/>
            <person name="Bonneau R."/>
            <person name="Littman D.R."/>
        </authorList>
    </citation>
    <scope>NUCLEOTIDE SEQUENCE [LARGE SCALE GENOMIC DNA]</scope>
    <source>
        <strain evidence="8">iAU3127</strain>
    </source>
</reference>
<dbReference type="Pfam" id="PF04055">
    <property type="entry name" value="Radical_SAM"/>
    <property type="match status" value="1"/>
</dbReference>
<evidence type="ECO:0000259" key="6">
    <source>
        <dbReference type="Pfam" id="PF04055"/>
    </source>
</evidence>
<evidence type="ECO:0000313" key="7">
    <source>
        <dbReference type="EMBL" id="MQO94029.1"/>
    </source>
</evidence>
<keyword evidence="5" id="KW-0411">Iron-sulfur</keyword>
<dbReference type="InterPro" id="IPR050377">
    <property type="entry name" value="Radical_SAM_PqqE_MftC-like"/>
</dbReference>